<gene>
    <name evidence="2" type="ORF">VA596_41545</name>
</gene>
<feature type="region of interest" description="Disordered" evidence="1">
    <location>
        <begin position="1"/>
        <end position="40"/>
    </location>
</feature>
<dbReference type="Proteomes" id="UP001304298">
    <property type="component" value="Unassembled WGS sequence"/>
</dbReference>
<evidence type="ECO:0000313" key="3">
    <source>
        <dbReference type="Proteomes" id="UP001304298"/>
    </source>
</evidence>
<comment type="caution">
    <text evidence="2">The sequence shown here is derived from an EMBL/GenBank/DDBJ whole genome shotgun (WGS) entry which is preliminary data.</text>
</comment>
<name>A0ABU5RIG9_9PSEU</name>
<dbReference type="RefSeq" id="WP_323335061.1">
    <property type="nucleotide sequence ID" value="NZ_JAYFSI010000014.1"/>
</dbReference>
<protein>
    <submittedName>
        <fullName evidence="2">Uncharacterized protein</fullName>
    </submittedName>
</protein>
<evidence type="ECO:0000313" key="2">
    <source>
        <dbReference type="EMBL" id="MEA5366071.1"/>
    </source>
</evidence>
<proteinExistence type="predicted"/>
<reference evidence="2 3" key="1">
    <citation type="submission" date="2023-12" db="EMBL/GenBank/DDBJ databases">
        <title>Amycolatopsis sp. V23-08.</title>
        <authorList>
            <person name="Somphong A."/>
        </authorList>
    </citation>
    <scope>NUCLEOTIDE SEQUENCE [LARGE SCALE GENOMIC DNA]</scope>
    <source>
        <strain evidence="2 3">V23-08</strain>
    </source>
</reference>
<sequence length="209" mass="22892">MTETPERRWPKTGTAGAKTTMDVGDHCTTGEPAPRIPVRPYPGEEVVVPLGSLVPALRAGSRSPTPAELREIAAELNAHGGLDEVFVAELLNQVADDGSIGVLADARRQLGIGPGIRCRSKMIVISNPDGGEPSVAERAVVDREQLRTAAVAAMADVEKVPWYGWSAADHCVAGRHIWSTTSPARCVQCRRYLRPWWRRALDRVRRWTR</sequence>
<keyword evidence="3" id="KW-1185">Reference proteome</keyword>
<evidence type="ECO:0000256" key="1">
    <source>
        <dbReference type="SAM" id="MobiDB-lite"/>
    </source>
</evidence>
<accession>A0ABU5RIG9</accession>
<organism evidence="2 3">
    <name type="scientific">Amycolatopsis heterodermiae</name>
    <dbReference type="NCBI Taxonomy" id="3110235"/>
    <lineage>
        <taxon>Bacteria</taxon>
        <taxon>Bacillati</taxon>
        <taxon>Actinomycetota</taxon>
        <taxon>Actinomycetes</taxon>
        <taxon>Pseudonocardiales</taxon>
        <taxon>Pseudonocardiaceae</taxon>
        <taxon>Amycolatopsis</taxon>
    </lineage>
</organism>
<dbReference type="EMBL" id="JAYFSI010000014">
    <property type="protein sequence ID" value="MEA5366071.1"/>
    <property type="molecule type" value="Genomic_DNA"/>
</dbReference>